<evidence type="ECO:0000313" key="2">
    <source>
        <dbReference type="Proteomes" id="UP001199915"/>
    </source>
</evidence>
<dbReference type="RefSeq" id="WP_238032723.1">
    <property type="nucleotide sequence ID" value="NZ_JAKNFS010000002.1"/>
</dbReference>
<dbReference type="EMBL" id="JAKNFS010000002">
    <property type="protein sequence ID" value="MCG4764182.1"/>
    <property type="molecule type" value="Genomic_DNA"/>
</dbReference>
<accession>A0AAE3JVG3</accession>
<proteinExistence type="predicted"/>
<comment type="caution">
    <text evidence="1">The sequence shown here is derived from an EMBL/GenBank/DDBJ whole genome shotgun (WGS) entry which is preliminary data.</text>
</comment>
<gene>
    <name evidence="1" type="ORF">L0N21_01395</name>
</gene>
<reference evidence="1" key="1">
    <citation type="submission" date="2022-01" db="EMBL/GenBank/DDBJ databases">
        <title>Collection of gut derived symbiotic bacterial strains cultured from healthy donors.</title>
        <authorList>
            <person name="Lin H."/>
            <person name="Kohout C."/>
            <person name="Waligurski E."/>
            <person name="Pamer E.G."/>
        </authorList>
    </citation>
    <scope>NUCLEOTIDE SEQUENCE</scope>
    <source>
        <strain evidence="1">DFI.5.49</strain>
    </source>
</reference>
<dbReference type="AlphaFoldDB" id="A0AAE3JVG3"/>
<organism evidence="1 2">
    <name type="scientific">Fusicatenibacter saccharivorans</name>
    <dbReference type="NCBI Taxonomy" id="1150298"/>
    <lineage>
        <taxon>Bacteria</taxon>
        <taxon>Bacillati</taxon>
        <taxon>Bacillota</taxon>
        <taxon>Clostridia</taxon>
        <taxon>Lachnospirales</taxon>
        <taxon>Lachnospiraceae</taxon>
        <taxon>Fusicatenibacter</taxon>
    </lineage>
</organism>
<evidence type="ECO:0008006" key="3">
    <source>
        <dbReference type="Google" id="ProtNLM"/>
    </source>
</evidence>
<name>A0AAE3JVG3_9FIRM</name>
<sequence length="269" mass="31355">MKSIKYDKEEFQDLVNSVTPLQAVEWLLMNGYPIQVRNLGKSTVDILCPSPDHNDTNFGNCKISTNRYDGRAGSRCHCYCCNMSYDSYDILKQFLSYRQSIEALIEISGKVDYYQSSKKIKKKKDPVAKETKELLGLATYPSFNLVKNCTFEEPSGCYFRKCENGSYLIMEQPKWNPWIDLDLETRQWILREKSKEKMIQIGRLARQLTGSEFVSTDTQEIFQYFDQYGRNELLRELDGIFRECQKVYRRNGGKIHNSQELINSQSVLA</sequence>
<dbReference type="Proteomes" id="UP001199915">
    <property type="component" value="Unassembled WGS sequence"/>
</dbReference>
<evidence type="ECO:0000313" key="1">
    <source>
        <dbReference type="EMBL" id="MCG4764182.1"/>
    </source>
</evidence>
<protein>
    <recommendedName>
        <fullName evidence="3">Zinc finger CHC2-type domain-containing protein</fullName>
    </recommendedName>
</protein>